<dbReference type="RefSeq" id="WP_193150846.1">
    <property type="nucleotide sequence ID" value="NZ_CP041235.1"/>
</dbReference>
<evidence type="ECO:0000313" key="1">
    <source>
        <dbReference type="EMBL" id="QOP42485.1"/>
    </source>
</evidence>
<evidence type="ECO:0000313" key="2">
    <source>
        <dbReference type="Proteomes" id="UP000593719"/>
    </source>
</evidence>
<sequence>MQTSTSNEIIELDPNTGEINLPVQSDSFDTIKQVKLKASNVISHNDFVKINGRYEPTKDGLTKILSSLPISYSWKILSDEVLSLDGGAYAKVKGVLSIHIGETVRDIEGMGVVERNEFSSGMKYSLHNMLAKAETRALKRAIDVAFGSIINWFVKTQLETQPTTQRQ</sequence>
<accession>A0A7M1AYP7</accession>
<proteinExistence type="predicted"/>
<reference evidence="1 2" key="1">
    <citation type="submission" date="2019-06" db="EMBL/GenBank/DDBJ databases">
        <title>Sulfurimonas gotlandica sp. nov., a chemoautotrophic and psychrotolerant epsilonproteobacterium isolated from a pelagic redoxcline, and an emended description of the genus Sulfurimonas.</title>
        <authorList>
            <person name="Wang S."/>
            <person name="Jiang L."/>
            <person name="Shao Z."/>
        </authorList>
    </citation>
    <scope>NUCLEOTIDE SEQUENCE [LARGE SCALE GENOMIC DNA]</scope>
    <source>
        <strain evidence="1 2">S2-6</strain>
    </source>
</reference>
<gene>
    <name evidence="1" type="ORF">FJR45_00345</name>
</gene>
<dbReference type="Proteomes" id="UP000593719">
    <property type="component" value="Chromosome"/>
</dbReference>
<dbReference type="AlphaFoldDB" id="A0A7M1AYP7"/>
<keyword evidence="2" id="KW-1185">Reference proteome</keyword>
<organism evidence="1 2">
    <name type="scientific">Sulfurimonas sediminis</name>
    <dbReference type="NCBI Taxonomy" id="2590020"/>
    <lineage>
        <taxon>Bacteria</taxon>
        <taxon>Pseudomonadati</taxon>
        <taxon>Campylobacterota</taxon>
        <taxon>Epsilonproteobacteria</taxon>
        <taxon>Campylobacterales</taxon>
        <taxon>Sulfurimonadaceae</taxon>
        <taxon>Sulfurimonas</taxon>
    </lineage>
</organism>
<name>A0A7M1AYP7_9BACT</name>
<dbReference type="EMBL" id="CP041235">
    <property type="protein sequence ID" value="QOP42485.1"/>
    <property type="molecule type" value="Genomic_DNA"/>
</dbReference>
<protein>
    <submittedName>
        <fullName evidence="1">Uncharacterized protein</fullName>
    </submittedName>
</protein>
<dbReference type="KEGG" id="ssei:FJR45_00345"/>